<dbReference type="STRING" id="288992.SAMN04488522_1011408"/>
<evidence type="ECO:0000256" key="1">
    <source>
        <dbReference type="SAM" id="SignalP"/>
    </source>
</evidence>
<dbReference type="RefSeq" id="WP_073229074.1">
    <property type="nucleotide sequence ID" value="NZ_FQUQ01000001.1"/>
</dbReference>
<dbReference type="AlphaFoldDB" id="A0A1M4WWA4"/>
<evidence type="ECO:0008006" key="4">
    <source>
        <dbReference type="Google" id="ProtNLM"/>
    </source>
</evidence>
<protein>
    <recommendedName>
        <fullName evidence="4">DUF4369 domain-containing protein</fullName>
    </recommendedName>
</protein>
<proteinExistence type="predicted"/>
<gene>
    <name evidence="2" type="ORF">SAMN04488522_1011408</name>
</gene>
<evidence type="ECO:0000313" key="2">
    <source>
        <dbReference type="EMBL" id="SHE85485.1"/>
    </source>
</evidence>
<dbReference type="EMBL" id="FQUQ01000001">
    <property type="protein sequence ID" value="SHE85485.1"/>
    <property type="molecule type" value="Genomic_DNA"/>
</dbReference>
<evidence type="ECO:0000313" key="3">
    <source>
        <dbReference type="Proteomes" id="UP000184287"/>
    </source>
</evidence>
<name>A0A1M4WWA4_9SPHI</name>
<dbReference type="PROSITE" id="PS51257">
    <property type="entry name" value="PROKAR_LIPOPROTEIN"/>
    <property type="match status" value="1"/>
</dbReference>
<dbReference type="OrthoDB" id="767653at2"/>
<keyword evidence="3" id="KW-1185">Reference proteome</keyword>
<feature type="chain" id="PRO_5012815797" description="DUF4369 domain-containing protein" evidence="1">
    <location>
        <begin position="20"/>
        <end position="129"/>
    </location>
</feature>
<organism evidence="2 3">
    <name type="scientific">Pedobacter caeni</name>
    <dbReference type="NCBI Taxonomy" id="288992"/>
    <lineage>
        <taxon>Bacteria</taxon>
        <taxon>Pseudomonadati</taxon>
        <taxon>Bacteroidota</taxon>
        <taxon>Sphingobacteriia</taxon>
        <taxon>Sphingobacteriales</taxon>
        <taxon>Sphingobacteriaceae</taxon>
        <taxon>Pedobacter</taxon>
    </lineage>
</organism>
<reference evidence="3" key="1">
    <citation type="submission" date="2016-11" db="EMBL/GenBank/DDBJ databases">
        <authorList>
            <person name="Varghese N."/>
            <person name="Submissions S."/>
        </authorList>
    </citation>
    <scope>NUCLEOTIDE SEQUENCE [LARGE SCALE GENOMIC DNA]</scope>
    <source>
        <strain evidence="3">DSM 16990</strain>
    </source>
</reference>
<sequence>MKNILLTGFLFLLILTVGCSDTDHIGDDYEVSYVDIQNNRNIYYKNQGVFDNLSVNMVIYNKDKILVRGCLFKNTTEVDHSKYLYFYINKLSYASDPSQMKSSGLFGPVDSLAFENIRKNLGNSEILSW</sequence>
<accession>A0A1M4WWA4</accession>
<dbReference type="Proteomes" id="UP000184287">
    <property type="component" value="Unassembled WGS sequence"/>
</dbReference>
<keyword evidence="1" id="KW-0732">Signal</keyword>
<feature type="signal peptide" evidence="1">
    <location>
        <begin position="1"/>
        <end position="19"/>
    </location>
</feature>